<evidence type="ECO:0000256" key="3">
    <source>
        <dbReference type="ARBA" id="ARBA00022989"/>
    </source>
</evidence>
<dbReference type="PANTHER" id="PTHR33365:SF7">
    <property type="entry name" value="TAT PATHWAY SIGNAL SEQUENCE"/>
    <property type="match status" value="1"/>
</dbReference>
<keyword evidence="2" id="KW-0812">Transmembrane</keyword>
<reference evidence="9 10" key="1">
    <citation type="journal article" date="2016" name="Genome Announc.">
        <title>Genome Sequence of Madurella mycetomatis mm55, Isolated from a Human Mycetoma Case in Sudan.</title>
        <authorList>
            <person name="Smit S."/>
            <person name="Derks M.F."/>
            <person name="Bervoets S."/>
            <person name="Fahal A."/>
            <person name="van Leeuwen W."/>
            <person name="van Belkum A."/>
            <person name="van de Sande W.W."/>
        </authorList>
    </citation>
    <scope>NUCLEOTIDE SEQUENCE [LARGE SCALE GENOMIC DNA]</scope>
    <source>
        <strain evidence="10">mm55</strain>
    </source>
</reference>
<evidence type="ECO:0000256" key="5">
    <source>
        <dbReference type="ARBA" id="ARBA00023136"/>
    </source>
</evidence>
<comment type="subcellular location">
    <subcellularLocation>
        <location evidence="1">Membrane</location>
        <topology evidence="1">Single-pass membrane protein</topology>
    </subcellularLocation>
</comment>
<dbReference type="EMBL" id="LCTW02000009">
    <property type="protein sequence ID" value="KXX82728.1"/>
    <property type="molecule type" value="Genomic_DNA"/>
</dbReference>
<dbReference type="PANTHER" id="PTHR33365">
    <property type="entry name" value="YALI0B05434P"/>
    <property type="match status" value="1"/>
</dbReference>
<evidence type="ECO:0000313" key="9">
    <source>
        <dbReference type="EMBL" id="KXX82728.1"/>
    </source>
</evidence>
<gene>
    <name evidence="9" type="ORF">MMYC01_200859</name>
</gene>
<dbReference type="AlphaFoldDB" id="A0A175WG14"/>
<dbReference type="GO" id="GO:0043386">
    <property type="term" value="P:mycotoxin biosynthetic process"/>
    <property type="evidence" value="ECO:0007669"/>
    <property type="project" value="InterPro"/>
</dbReference>
<feature type="region of interest" description="Disordered" evidence="8">
    <location>
        <begin position="1"/>
        <end position="30"/>
    </location>
</feature>
<accession>A0A175WG14</accession>
<protein>
    <submittedName>
        <fullName evidence="9">Uncharacterized protein</fullName>
    </submittedName>
</protein>
<organism evidence="9 10">
    <name type="scientific">Madurella mycetomatis</name>
    <dbReference type="NCBI Taxonomy" id="100816"/>
    <lineage>
        <taxon>Eukaryota</taxon>
        <taxon>Fungi</taxon>
        <taxon>Dikarya</taxon>
        <taxon>Ascomycota</taxon>
        <taxon>Pezizomycotina</taxon>
        <taxon>Sordariomycetes</taxon>
        <taxon>Sordariomycetidae</taxon>
        <taxon>Sordariales</taxon>
        <taxon>Sordariales incertae sedis</taxon>
        <taxon>Madurella</taxon>
    </lineage>
</organism>
<evidence type="ECO:0000256" key="8">
    <source>
        <dbReference type="SAM" id="MobiDB-lite"/>
    </source>
</evidence>
<dbReference type="InterPro" id="IPR021765">
    <property type="entry name" value="UstYa-like"/>
</dbReference>
<dbReference type="VEuPathDB" id="FungiDB:MMYC01_200859"/>
<evidence type="ECO:0000256" key="1">
    <source>
        <dbReference type="ARBA" id="ARBA00004167"/>
    </source>
</evidence>
<proteinExistence type="inferred from homology"/>
<evidence type="ECO:0000256" key="7">
    <source>
        <dbReference type="ARBA" id="ARBA00035112"/>
    </source>
</evidence>
<keyword evidence="6" id="KW-0325">Glycoprotein</keyword>
<comment type="similarity">
    <text evidence="7">Belongs to the ustYa family.</text>
</comment>
<evidence type="ECO:0000256" key="6">
    <source>
        <dbReference type="ARBA" id="ARBA00023180"/>
    </source>
</evidence>
<sequence>MPLKYSPLPKSSPRESDEDAASSLLKEESVPERERWRPSLRGAILTTTALMIYSLGLCWITRLVILGSYRPQLSAPASSFPHPDEMEYVITETGHGGDSWIHHLVYGEPSPEVDDAWFELIKPFNTRVPAERYEATMNNRTSVRVADGSDHPDYYVTLTVYHELHCLMRFRWFLYPEYYANKTWEEQAADKGAMGHYKHCVWSLLESVLCNGDTSMRTFHWDPNKPAPKPDSLAERKCVNWEWLYNWTMDRSFLLQDGLLSHPRFGLLDAKLKPVNGAA</sequence>
<keyword evidence="5" id="KW-0472">Membrane</keyword>
<dbReference type="Proteomes" id="UP000078237">
    <property type="component" value="Unassembled WGS sequence"/>
</dbReference>
<keyword evidence="3" id="KW-1133">Transmembrane helix</keyword>
<name>A0A175WG14_9PEZI</name>
<dbReference type="GO" id="GO:0016020">
    <property type="term" value="C:membrane"/>
    <property type="evidence" value="ECO:0007669"/>
    <property type="project" value="UniProtKB-SubCell"/>
</dbReference>
<comment type="caution">
    <text evidence="9">The sequence shown here is derived from an EMBL/GenBank/DDBJ whole genome shotgun (WGS) entry which is preliminary data.</text>
</comment>
<evidence type="ECO:0000256" key="2">
    <source>
        <dbReference type="ARBA" id="ARBA00022692"/>
    </source>
</evidence>
<keyword evidence="4" id="KW-0843">Virulence</keyword>
<keyword evidence="10" id="KW-1185">Reference proteome</keyword>
<dbReference type="Pfam" id="PF11807">
    <property type="entry name" value="UstYa"/>
    <property type="match status" value="1"/>
</dbReference>
<feature type="compositionally biased region" description="Low complexity" evidence="8">
    <location>
        <begin position="1"/>
        <end position="11"/>
    </location>
</feature>
<dbReference type="STRING" id="100816.A0A175WG14"/>
<evidence type="ECO:0000313" key="10">
    <source>
        <dbReference type="Proteomes" id="UP000078237"/>
    </source>
</evidence>
<evidence type="ECO:0000256" key="4">
    <source>
        <dbReference type="ARBA" id="ARBA00023026"/>
    </source>
</evidence>
<dbReference type="OrthoDB" id="3687641at2759"/>